<protein>
    <submittedName>
        <fullName evidence="2">Uncharacterized protein</fullName>
    </submittedName>
</protein>
<dbReference type="Proteomes" id="UP000887565">
    <property type="component" value="Unplaced"/>
</dbReference>
<evidence type="ECO:0000313" key="2">
    <source>
        <dbReference type="WBParaSite" id="nRc.2.0.1.t42447-RA"/>
    </source>
</evidence>
<accession>A0A915KY91</accession>
<reference evidence="2" key="1">
    <citation type="submission" date="2022-11" db="UniProtKB">
        <authorList>
            <consortium name="WormBaseParasite"/>
        </authorList>
    </citation>
    <scope>IDENTIFICATION</scope>
</reference>
<sequence length="112" mass="12918">MKNRWGIELKHFMVAFPQLSPATDLGSPSKEVVVVARGSKECFMVGGMGDLDLDLEFDNDEEEDHDVQHDLYQNYCCCIDSDGSTYQNLWSVQLKYDKQYDLRHIICFSEKS</sequence>
<name>A0A915KY91_ROMCU</name>
<dbReference type="WBParaSite" id="nRc.2.0.1.t42447-RA">
    <property type="protein sequence ID" value="nRc.2.0.1.t42447-RA"/>
    <property type="gene ID" value="nRc.2.0.1.g42447"/>
</dbReference>
<evidence type="ECO:0000313" key="1">
    <source>
        <dbReference type="Proteomes" id="UP000887565"/>
    </source>
</evidence>
<proteinExistence type="predicted"/>
<keyword evidence="1" id="KW-1185">Reference proteome</keyword>
<organism evidence="1 2">
    <name type="scientific">Romanomermis culicivorax</name>
    <name type="common">Nematode worm</name>
    <dbReference type="NCBI Taxonomy" id="13658"/>
    <lineage>
        <taxon>Eukaryota</taxon>
        <taxon>Metazoa</taxon>
        <taxon>Ecdysozoa</taxon>
        <taxon>Nematoda</taxon>
        <taxon>Enoplea</taxon>
        <taxon>Dorylaimia</taxon>
        <taxon>Mermithida</taxon>
        <taxon>Mermithoidea</taxon>
        <taxon>Mermithidae</taxon>
        <taxon>Romanomermis</taxon>
    </lineage>
</organism>
<dbReference type="AlphaFoldDB" id="A0A915KY91"/>